<gene>
    <name evidence="7" type="ORF">F0A16_16935</name>
</gene>
<dbReference type="EMBL" id="VTPX01000011">
    <property type="protein sequence ID" value="KAA0016414.1"/>
    <property type="molecule type" value="Genomic_DNA"/>
</dbReference>
<proteinExistence type="predicted"/>
<feature type="transmembrane region" description="Helical" evidence="5">
    <location>
        <begin position="95"/>
        <end position="116"/>
    </location>
</feature>
<evidence type="ECO:0000256" key="4">
    <source>
        <dbReference type="ARBA" id="ARBA00023136"/>
    </source>
</evidence>
<organism evidence="7 8">
    <name type="scientific">Salinicola corii</name>
    <dbReference type="NCBI Taxonomy" id="2606937"/>
    <lineage>
        <taxon>Bacteria</taxon>
        <taxon>Pseudomonadati</taxon>
        <taxon>Pseudomonadota</taxon>
        <taxon>Gammaproteobacteria</taxon>
        <taxon>Oceanospirillales</taxon>
        <taxon>Halomonadaceae</taxon>
        <taxon>Salinicola</taxon>
    </lineage>
</organism>
<accession>A0A640WAY0</accession>
<evidence type="ECO:0000256" key="1">
    <source>
        <dbReference type="ARBA" id="ARBA00004141"/>
    </source>
</evidence>
<keyword evidence="2 5" id="KW-0812">Transmembrane</keyword>
<keyword evidence="3 5" id="KW-1133">Transmembrane helix</keyword>
<comment type="subcellular location">
    <subcellularLocation>
        <location evidence="1">Membrane</location>
        <topology evidence="1">Multi-pass membrane protein</topology>
    </subcellularLocation>
</comment>
<evidence type="ECO:0000256" key="2">
    <source>
        <dbReference type="ARBA" id="ARBA00022692"/>
    </source>
</evidence>
<evidence type="ECO:0000259" key="6">
    <source>
        <dbReference type="Pfam" id="PF00892"/>
    </source>
</evidence>
<name>A0A640WAY0_9GAMM</name>
<evidence type="ECO:0000313" key="7">
    <source>
        <dbReference type="EMBL" id="KAA0016414.1"/>
    </source>
</evidence>
<evidence type="ECO:0000256" key="3">
    <source>
        <dbReference type="ARBA" id="ARBA00022989"/>
    </source>
</evidence>
<feature type="transmembrane region" description="Helical" evidence="5">
    <location>
        <begin position="149"/>
        <end position="170"/>
    </location>
</feature>
<dbReference type="Proteomes" id="UP000466024">
    <property type="component" value="Unassembled WGS sequence"/>
</dbReference>
<keyword evidence="4 5" id="KW-0472">Membrane</keyword>
<dbReference type="Pfam" id="PF00892">
    <property type="entry name" value="EamA"/>
    <property type="match status" value="1"/>
</dbReference>
<feature type="transmembrane region" description="Helical" evidence="5">
    <location>
        <begin position="225"/>
        <end position="245"/>
    </location>
</feature>
<dbReference type="GO" id="GO:0016020">
    <property type="term" value="C:membrane"/>
    <property type="evidence" value="ECO:0007669"/>
    <property type="project" value="UniProtKB-SubCell"/>
</dbReference>
<evidence type="ECO:0000256" key="5">
    <source>
        <dbReference type="SAM" id="Phobius"/>
    </source>
</evidence>
<dbReference type="InterPro" id="IPR037185">
    <property type="entry name" value="EmrE-like"/>
</dbReference>
<dbReference type="PANTHER" id="PTHR22911">
    <property type="entry name" value="ACYL-MALONYL CONDENSING ENZYME-RELATED"/>
    <property type="match status" value="1"/>
</dbReference>
<reference evidence="7 8" key="1">
    <citation type="submission" date="2019-08" db="EMBL/GenBank/DDBJ databases">
        <title>Bioinformatics analysis of the strain L3 and L5.</title>
        <authorList>
            <person name="Li X."/>
        </authorList>
    </citation>
    <scope>NUCLEOTIDE SEQUENCE [LARGE SCALE GENOMIC DNA]</scope>
    <source>
        <strain evidence="7 8">L3</strain>
    </source>
</reference>
<dbReference type="InterPro" id="IPR000620">
    <property type="entry name" value="EamA_dom"/>
</dbReference>
<dbReference type="PANTHER" id="PTHR22911:SF6">
    <property type="entry name" value="SOLUTE CARRIER FAMILY 35 MEMBER G1"/>
    <property type="match status" value="1"/>
</dbReference>
<dbReference type="SUPFAM" id="SSF103481">
    <property type="entry name" value="Multidrug resistance efflux transporter EmrE"/>
    <property type="match status" value="2"/>
</dbReference>
<protein>
    <submittedName>
        <fullName evidence="7">DMT family transporter</fullName>
    </submittedName>
</protein>
<dbReference type="RefSeq" id="WP_149436557.1">
    <property type="nucleotide sequence ID" value="NZ_VTPX01000011.1"/>
</dbReference>
<keyword evidence="8" id="KW-1185">Reference proteome</keyword>
<feature type="transmembrane region" description="Helical" evidence="5">
    <location>
        <begin position="72"/>
        <end position="89"/>
    </location>
</feature>
<dbReference type="AlphaFoldDB" id="A0A640WAY0"/>
<feature type="transmembrane region" description="Helical" evidence="5">
    <location>
        <begin position="128"/>
        <end position="143"/>
    </location>
</feature>
<sequence length="311" mass="33221">MQHERHDNHSQGVVLIVGSVCLLALSDALVKYLGAGPSLWQLLVSASSMSIPLLAGCLLLRGGWMALVPDRPGWVILRSLLLLAMWLLFYASLPLIPLATAAVGIYTTPLFIAVLASAIGEERLTRRNWAAIALGFGGVLLVLRPGLGVFSLAMTLPVAAACCYAGAMVLTRRHCASERPLVLALGLNLCFALVGIVGSGLVAMLSDGSVLTRGFLSRPWQPLDLAEAALILLYALLMVSVNTGVARAYQIAPASLVGTFDYAYLPFAAVWGVVLFDEVPDLPTLLGMMVILISGWLVMRHPERRLPMAKP</sequence>
<feature type="transmembrane region" description="Helical" evidence="5">
    <location>
        <begin position="182"/>
        <end position="205"/>
    </location>
</feature>
<feature type="domain" description="EamA" evidence="6">
    <location>
        <begin position="12"/>
        <end position="143"/>
    </location>
</feature>
<feature type="transmembrane region" description="Helical" evidence="5">
    <location>
        <begin position="12"/>
        <end position="33"/>
    </location>
</feature>
<comment type="caution">
    <text evidence="7">The sequence shown here is derived from an EMBL/GenBank/DDBJ whole genome shotgun (WGS) entry which is preliminary data.</text>
</comment>
<feature type="transmembrane region" description="Helical" evidence="5">
    <location>
        <begin position="257"/>
        <end position="276"/>
    </location>
</feature>
<feature type="transmembrane region" description="Helical" evidence="5">
    <location>
        <begin position="39"/>
        <end position="60"/>
    </location>
</feature>
<evidence type="ECO:0000313" key="8">
    <source>
        <dbReference type="Proteomes" id="UP000466024"/>
    </source>
</evidence>
<feature type="transmembrane region" description="Helical" evidence="5">
    <location>
        <begin position="282"/>
        <end position="299"/>
    </location>
</feature>